<proteinExistence type="predicted"/>
<evidence type="ECO:0000256" key="1">
    <source>
        <dbReference type="SAM" id="Phobius"/>
    </source>
</evidence>
<keyword evidence="1" id="KW-0472">Membrane</keyword>
<keyword evidence="2" id="KW-0732">Signal</keyword>
<dbReference type="Proteomes" id="UP000228561">
    <property type="component" value="Unassembled WGS sequence"/>
</dbReference>
<name>A0A2M7B954_9BACT</name>
<evidence type="ECO:0000313" key="4">
    <source>
        <dbReference type="Proteomes" id="UP000228561"/>
    </source>
</evidence>
<protein>
    <recommendedName>
        <fullName evidence="5">Protein BatD</fullName>
    </recommendedName>
</protein>
<organism evidence="3 4">
    <name type="scientific">Candidatus Tagabacteria bacterium CG03_land_8_20_14_0_80_41_22</name>
    <dbReference type="NCBI Taxonomy" id="1975020"/>
    <lineage>
        <taxon>Bacteria</taxon>
        <taxon>Candidatus Tagaibacteriota</taxon>
    </lineage>
</organism>
<accession>A0A2M7B954</accession>
<dbReference type="AlphaFoldDB" id="A0A2M7B954"/>
<keyword evidence="1" id="KW-0812">Transmembrane</keyword>
<feature type="transmembrane region" description="Helical" evidence="1">
    <location>
        <begin position="344"/>
        <end position="371"/>
    </location>
</feature>
<feature type="chain" id="PRO_5014882800" description="Protein BatD" evidence="2">
    <location>
        <begin position="26"/>
        <end position="502"/>
    </location>
</feature>
<gene>
    <name evidence="3" type="ORF">COS58_01425</name>
</gene>
<evidence type="ECO:0000313" key="3">
    <source>
        <dbReference type="EMBL" id="PIU99618.1"/>
    </source>
</evidence>
<keyword evidence="1" id="KW-1133">Transmembrane helix</keyword>
<reference evidence="4" key="1">
    <citation type="submission" date="2017-09" db="EMBL/GenBank/DDBJ databases">
        <title>Depth-based differentiation of microbial function through sediment-hosted aquifers and enrichment of novel symbionts in the deep terrestrial subsurface.</title>
        <authorList>
            <person name="Probst A.J."/>
            <person name="Ladd B."/>
            <person name="Jarett J.K."/>
            <person name="Geller-Mcgrath D.E."/>
            <person name="Sieber C.M.K."/>
            <person name="Emerson J.B."/>
            <person name="Anantharaman K."/>
            <person name="Thomas B.C."/>
            <person name="Malmstrom R."/>
            <person name="Stieglmeier M."/>
            <person name="Klingl A."/>
            <person name="Woyke T."/>
            <person name="Ryan C.M."/>
            <person name="Banfield J.F."/>
        </authorList>
    </citation>
    <scope>NUCLEOTIDE SEQUENCE [LARGE SCALE GENOMIC DNA]</scope>
</reference>
<comment type="caution">
    <text evidence="3">The sequence shown here is derived from an EMBL/GenBank/DDBJ whole genome shotgun (WGS) entry which is preliminary data.</text>
</comment>
<feature type="signal peptide" evidence="2">
    <location>
        <begin position="1"/>
        <end position="25"/>
    </location>
</feature>
<evidence type="ECO:0008006" key="5">
    <source>
        <dbReference type="Google" id="ProtNLM"/>
    </source>
</evidence>
<dbReference type="EMBL" id="PEVG01000016">
    <property type="protein sequence ID" value="PIU99618.1"/>
    <property type="molecule type" value="Genomic_DNA"/>
</dbReference>
<sequence>MKKIFGWLICLFIVLFLAMPISALCQDSSDGIIDSPPAEKEKKKEPVVTAPKYPLVEILATVDRLKFVGEQNIVLKVEIAFYQQINPFWEELAKINFSPFRLEKIILGERKIFDREKELTRDYREVIFLLSLPADSKCGPYVIPSFSLGYSYFQGKSEIKGATKSKAIKVEKVPILAAVALAKDAITIGEKNIVRLTIWRENHIFILNYKLEGQRTATLQDLSGEGFERWMKSLEVRNQKITDFDKPDFPGFKMLDKKSWTKQQGSVIMEVFEYRFAFYELGGKEFPLPQFHIWYLSKSQEDKTQKPKEIVTSPLAVQINSVVRPGRKTLEWLKPPEPNRKNNIYYFGYGPMALGGLLFLIFGTSILLGIIRGWRKCDVSVEIEFPQEIRSRILLLKGSLTTERKNLIQARSEIFKLLGNISGIPANHAVAKTTSQMLTLLEQKGFSENSLQELKTCLSSVDTIIQDNENGTDIEMRRIINRIMAISEISRACKKRKKFLIF</sequence>
<evidence type="ECO:0000256" key="2">
    <source>
        <dbReference type="SAM" id="SignalP"/>
    </source>
</evidence>